<name>A0A316DF79_9BACT</name>
<reference evidence="1 2" key="1">
    <citation type="submission" date="2018-05" db="EMBL/GenBank/DDBJ databases">
        <title>Genomic Encyclopedia of Archaeal and Bacterial Type Strains, Phase II (KMG-II): from individual species to whole genera.</title>
        <authorList>
            <person name="Goeker M."/>
        </authorList>
    </citation>
    <scope>NUCLEOTIDE SEQUENCE [LARGE SCALE GENOMIC DNA]</scope>
    <source>
        <strain evidence="1 2">DSM 22214</strain>
    </source>
</reference>
<dbReference type="RefSeq" id="WP_109745312.1">
    <property type="nucleotide sequence ID" value="NZ_QGGO01000041.1"/>
</dbReference>
<accession>A0A316DF79</accession>
<dbReference type="Gene3D" id="1.25.40.10">
    <property type="entry name" value="Tetratricopeptide repeat domain"/>
    <property type="match status" value="1"/>
</dbReference>
<protein>
    <recommendedName>
        <fullName evidence="3">Tetratricopeptide repeat protein</fullName>
    </recommendedName>
</protein>
<keyword evidence="2" id="KW-1185">Reference proteome</keyword>
<proteinExistence type="predicted"/>
<evidence type="ECO:0008006" key="3">
    <source>
        <dbReference type="Google" id="ProtNLM"/>
    </source>
</evidence>
<dbReference type="OrthoDB" id="920116at2"/>
<dbReference type="InterPro" id="IPR011990">
    <property type="entry name" value="TPR-like_helical_dom_sf"/>
</dbReference>
<dbReference type="SUPFAM" id="SSF48452">
    <property type="entry name" value="TPR-like"/>
    <property type="match status" value="1"/>
</dbReference>
<organism evidence="1 2">
    <name type="scientific">Arcicella aurantiaca</name>
    <dbReference type="NCBI Taxonomy" id="591202"/>
    <lineage>
        <taxon>Bacteria</taxon>
        <taxon>Pseudomonadati</taxon>
        <taxon>Bacteroidota</taxon>
        <taxon>Cytophagia</taxon>
        <taxon>Cytophagales</taxon>
        <taxon>Flectobacillaceae</taxon>
        <taxon>Arcicella</taxon>
    </lineage>
</organism>
<dbReference type="AlphaFoldDB" id="A0A316DF79"/>
<dbReference type="EMBL" id="QGGO01000041">
    <property type="protein sequence ID" value="PWK16917.1"/>
    <property type="molecule type" value="Genomic_DNA"/>
</dbReference>
<dbReference type="Proteomes" id="UP000245489">
    <property type="component" value="Unassembled WGS sequence"/>
</dbReference>
<sequence>MFLSPIARFALFSVNLCLYVSSFLLIISLSITSVVAQKKLSNLLYLKGQTRLDSLEYYYVVSYEDSDSVALFNELNLVNRFASDNNDPMLGIFTDYLKVRYYGQGKQRNRKNLELFINNLQKRLAKQSPSLIKDHLKADLDHTLGILLYHLHQKAEKVIGLYLSADLFYRKIGYENIIFPDNRLTHLGLYYYDEVADFTTALSYMKEAEKFVSKNPVDKYRIAHYKAHANCLVGLGKYESAIKYNQLAIAQVRLQRDSLKIGTLSGNIGEIIMSTSANPIEAEPYFLKELGYRLKYKPQGTDDIAKVYGNLCQVAGIKRDKEEMSSYFQKAITTLNDFVKTTNDTVDKHNILMSIYKNRMIADTLLGDYQSAYRHERIYYEELMAAHRQDLQELTSEVSIKFDAEKNKLGAELANQQVKNTRYWVVVISLLLLLT</sequence>
<gene>
    <name evidence="1" type="ORF">LV89_04669</name>
</gene>
<evidence type="ECO:0000313" key="2">
    <source>
        <dbReference type="Proteomes" id="UP000245489"/>
    </source>
</evidence>
<comment type="caution">
    <text evidence="1">The sequence shown here is derived from an EMBL/GenBank/DDBJ whole genome shotgun (WGS) entry which is preliminary data.</text>
</comment>
<evidence type="ECO:0000313" key="1">
    <source>
        <dbReference type="EMBL" id="PWK16917.1"/>
    </source>
</evidence>